<dbReference type="Proteomes" id="UP000315295">
    <property type="component" value="Unassembled WGS sequence"/>
</dbReference>
<comment type="caution">
    <text evidence="1">The sequence shown here is derived from an EMBL/GenBank/DDBJ whole genome shotgun (WGS) entry which is preliminary data.</text>
</comment>
<evidence type="ECO:0000313" key="2">
    <source>
        <dbReference type="Proteomes" id="UP000315295"/>
    </source>
</evidence>
<organism evidence="1 2">
    <name type="scientific">Malus baccata</name>
    <name type="common">Siberian crab apple</name>
    <name type="synonym">Pyrus baccata</name>
    <dbReference type="NCBI Taxonomy" id="106549"/>
    <lineage>
        <taxon>Eukaryota</taxon>
        <taxon>Viridiplantae</taxon>
        <taxon>Streptophyta</taxon>
        <taxon>Embryophyta</taxon>
        <taxon>Tracheophyta</taxon>
        <taxon>Spermatophyta</taxon>
        <taxon>Magnoliopsida</taxon>
        <taxon>eudicotyledons</taxon>
        <taxon>Gunneridae</taxon>
        <taxon>Pentapetalae</taxon>
        <taxon>rosids</taxon>
        <taxon>fabids</taxon>
        <taxon>Rosales</taxon>
        <taxon>Rosaceae</taxon>
        <taxon>Amygdaloideae</taxon>
        <taxon>Maleae</taxon>
        <taxon>Malus</taxon>
    </lineage>
</organism>
<accession>A0A540K2N6</accession>
<dbReference type="AlphaFoldDB" id="A0A540K2N6"/>
<protein>
    <submittedName>
        <fullName evidence="1">Uncharacterized protein</fullName>
    </submittedName>
</protein>
<dbReference type="EMBL" id="VIEB01021515">
    <property type="protein sequence ID" value="TQD68553.1"/>
    <property type="molecule type" value="Genomic_DNA"/>
</dbReference>
<sequence>MATTQFQKLYHIKVTFFIKLPIRNQAEVDNGQKEIQSTKYNQYHQSKLGAKGEGSTM</sequence>
<name>A0A540K2N6_MALBA</name>
<keyword evidence="2" id="KW-1185">Reference proteome</keyword>
<evidence type="ECO:0000313" key="1">
    <source>
        <dbReference type="EMBL" id="TQD68553.1"/>
    </source>
</evidence>
<gene>
    <name evidence="1" type="ORF">C1H46_045914</name>
</gene>
<reference evidence="1 2" key="1">
    <citation type="journal article" date="2019" name="G3 (Bethesda)">
        <title>Sequencing of a Wild Apple (Malus baccata) Genome Unravels the Differences Between Cultivated and Wild Apple Species Regarding Disease Resistance and Cold Tolerance.</title>
        <authorList>
            <person name="Chen X."/>
        </authorList>
    </citation>
    <scope>NUCLEOTIDE SEQUENCE [LARGE SCALE GENOMIC DNA]</scope>
    <source>
        <strain evidence="2">cv. Shandingzi</strain>
        <tissue evidence="1">Leaves</tissue>
    </source>
</reference>
<proteinExistence type="predicted"/>